<dbReference type="RefSeq" id="WP_200615211.1">
    <property type="nucleotide sequence ID" value="NZ_CP071518.1"/>
</dbReference>
<dbReference type="Pfam" id="PF13472">
    <property type="entry name" value="Lipase_GDSL_2"/>
    <property type="match status" value="1"/>
</dbReference>
<sequence>MDASDTGNRLTYLALGDSYTIGESVPEDSRWPVQLVRELRAQGVALDDPRIIATTGWTTDELEWGIDSAEPLGSYDFVSLLIGVNNQYRNRSAVAYRGEFHTLLKRAIRYAHGRADRVLVLSIPDWGVTPFARDDKRDVATIAAEIDAFNAAARSVCEAEGVAFVDITPCSREHGATLLASDGLHPSAEMYTRWTQQALPVARSLLSR</sequence>
<name>A0A975ATF5_9GAMM</name>
<evidence type="ECO:0000259" key="1">
    <source>
        <dbReference type="Pfam" id="PF13472"/>
    </source>
</evidence>
<gene>
    <name evidence="2" type="ORF">I8J32_003240</name>
</gene>
<evidence type="ECO:0000313" key="3">
    <source>
        <dbReference type="Proteomes" id="UP000639274"/>
    </source>
</evidence>
<organism evidence="2 3">
    <name type="scientific">Agrilutibacter solisilvae</name>
    <dbReference type="NCBI Taxonomy" id="2763317"/>
    <lineage>
        <taxon>Bacteria</taxon>
        <taxon>Pseudomonadati</taxon>
        <taxon>Pseudomonadota</taxon>
        <taxon>Gammaproteobacteria</taxon>
        <taxon>Lysobacterales</taxon>
        <taxon>Lysobacteraceae</taxon>
        <taxon>Agrilutibacter</taxon>
    </lineage>
</organism>
<evidence type="ECO:0000313" key="2">
    <source>
        <dbReference type="EMBL" id="QSX78955.1"/>
    </source>
</evidence>
<keyword evidence="3" id="KW-1185">Reference proteome</keyword>
<keyword evidence="2" id="KW-0378">Hydrolase</keyword>
<dbReference type="CDD" id="cd01832">
    <property type="entry name" value="SGNH_hydrolase_like_1"/>
    <property type="match status" value="1"/>
</dbReference>
<protein>
    <submittedName>
        <fullName evidence="2">SGNH/GDSL hydrolase family protein</fullName>
    </submittedName>
</protein>
<dbReference type="Gene3D" id="3.40.50.1110">
    <property type="entry name" value="SGNH hydrolase"/>
    <property type="match status" value="1"/>
</dbReference>
<dbReference type="KEGG" id="lsf:I8J32_003240"/>
<feature type="domain" description="SGNH hydrolase-type esterase" evidence="1">
    <location>
        <begin position="14"/>
        <end position="192"/>
    </location>
</feature>
<dbReference type="InterPro" id="IPR013830">
    <property type="entry name" value="SGNH_hydro"/>
</dbReference>
<dbReference type="Proteomes" id="UP000639274">
    <property type="component" value="Chromosome"/>
</dbReference>
<reference evidence="2 3" key="1">
    <citation type="submission" date="2021-03" db="EMBL/GenBank/DDBJ databases">
        <title>Lysobacter sp. nov. isolated from soil of gangwondo yeongwol, south Korea.</title>
        <authorList>
            <person name="Kim K.R."/>
            <person name="Kim K.H."/>
            <person name="Jeon C.O."/>
        </authorList>
    </citation>
    <scope>NUCLEOTIDE SEQUENCE [LARGE SCALE GENOMIC DNA]</scope>
    <source>
        <strain evidence="2 3">R19</strain>
    </source>
</reference>
<dbReference type="AlphaFoldDB" id="A0A975ATF5"/>
<dbReference type="SUPFAM" id="SSF52266">
    <property type="entry name" value="SGNH hydrolase"/>
    <property type="match status" value="1"/>
</dbReference>
<accession>A0A975ATF5</accession>
<dbReference type="GO" id="GO:0016788">
    <property type="term" value="F:hydrolase activity, acting on ester bonds"/>
    <property type="evidence" value="ECO:0007669"/>
    <property type="project" value="UniProtKB-ARBA"/>
</dbReference>
<dbReference type="InterPro" id="IPR036514">
    <property type="entry name" value="SGNH_hydro_sf"/>
</dbReference>
<proteinExistence type="predicted"/>
<dbReference type="EMBL" id="CP071518">
    <property type="protein sequence ID" value="QSX78955.1"/>
    <property type="molecule type" value="Genomic_DNA"/>
</dbReference>